<dbReference type="SUPFAM" id="SSF55383">
    <property type="entry name" value="Copper amine oxidase, domain N"/>
    <property type="match status" value="2"/>
</dbReference>
<organism evidence="4 5">
    <name type="scientific">Paenibacillus aestuarii</name>
    <dbReference type="NCBI Taxonomy" id="516965"/>
    <lineage>
        <taxon>Bacteria</taxon>
        <taxon>Bacillati</taxon>
        <taxon>Bacillota</taxon>
        <taxon>Bacilli</taxon>
        <taxon>Bacillales</taxon>
        <taxon>Paenibacillaceae</taxon>
        <taxon>Paenibacillus</taxon>
    </lineage>
</organism>
<evidence type="ECO:0000256" key="2">
    <source>
        <dbReference type="SAM" id="SignalP"/>
    </source>
</evidence>
<evidence type="ECO:0000256" key="1">
    <source>
        <dbReference type="SAM" id="MobiDB-lite"/>
    </source>
</evidence>
<sequence>MKASRKVKAAVGLTAALVMGISTQAFAAQDAVEVSVYQVPMHFVFDGKEYAPPEGQQGFIYEGSTYVPLRFISYSLGKAVKWDGDSYTVSVSEPKDADKVTIDEYKMNSRVENSNIAKIDKSSLVPSTLQAYKENVSFIFDGAEKKIGGDLPSYIIDGSLYVPMRFFSESVGKTINWDPDTYSVSANTAASTDPKQPEVKPVTPPATPAAPAAPAAPTTPAVGGGSAGGGGGAGAPSTSNPSYDSITSAAEAKLQQLKEEDRVAFTALYQDYLDHANDPAAKAAIKQQVISKLAESDSKFAQIISDTQSKLESNQYDTSVIDSYKQAYQDESDPIRSVVH</sequence>
<feature type="compositionally biased region" description="Gly residues" evidence="1">
    <location>
        <begin position="222"/>
        <end position="234"/>
    </location>
</feature>
<protein>
    <submittedName>
        <fullName evidence="4">Copper amine oxidase N-terminal domain-containing protein</fullName>
    </submittedName>
</protein>
<feature type="domain" description="Copper amine oxidase-like N-terminal" evidence="3">
    <location>
        <begin position="46"/>
        <end position="109"/>
    </location>
</feature>
<evidence type="ECO:0000313" key="5">
    <source>
        <dbReference type="Proteomes" id="UP001596044"/>
    </source>
</evidence>
<keyword evidence="2" id="KW-0732">Signal</keyword>
<feature type="compositionally biased region" description="Low complexity" evidence="1">
    <location>
        <begin position="209"/>
        <end position="221"/>
    </location>
</feature>
<feature type="signal peptide" evidence="2">
    <location>
        <begin position="1"/>
        <end position="27"/>
    </location>
</feature>
<evidence type="ECO:0000259" key="3">
    <source>
        <dbReference type="Pfam" id="PF07833"/>
    </source>
</evidence>
<dbReference type="InterPro" id="IPR036582">
    <property type="entry name" value="Mao_N_sf"/>
</dbReference>
<dbReference type="EMBL" id="JBHSMJ010000004">
    <property type="protein sequence ID" value="MFC5446769.1"/>
    <property type="molecule type" value="Genomic_DNA"/>
</dbReference>
<feature type="domain" description="Copper amine oxidase-like N-terminal" evidence="3">
    <location>
        <begin position="147"/>
        <end position="187"/>
    </location>
</feature>
<dbReference type="Pfam" id="PF07833">
    <property type="entry name" value="Cu_amine_oxidN1"/>
    <property type="match status" value="2"/>
</dbReference>
<feature type="region of interest" description="Disordered" evidence="1">
    <location>
        <begin position="186"/>
        <end position="244"/>
    </location>
</feature>
<dbReference type="InterPro" id="IPR012854">
    <property type="entry name" value="Cu_amine_oxidase-like_N"/>
</dbReference>
<dbReference type="Gene3D" id="3.30.457.10">
    <property type="entry name" value="Copper amine oxidase-like, N-terminal domain"/>
    <property type="match status" value="1"/>
</dbReference>
<dbReference type="Proteomes" id="UP001596044">
    <property type="component" value="Unassembled WGS sequence"/>
</dbReference>
<evidence type="ECO:0000313" key="4">
    <source>
        <dbReference type="EMBL" id="MFC5446769.1"/>
    </source>
</evidence>
<name>A0ABW0K0T7_9BACL</name>
<dbReference type="RefSeq" id="WP_270880533.1">
    <property type="nucleotide sequence ID" value="NZ_JAQFVF010000033.1"/>
</dbReference>
<proteinExistence type="predicted"/>
<reference evidence="5" key="1">
    <citation type="journal article" date="2019" name="Int. J. Syst. Evol. Microbiol.">
        <title>The Global Catalogue of Microorganisms (GCM) 10K type strain sequencing project: providing services to taxonomists for standard genome sequencing and annotation.</title>
        <authorList>
            <consortium name="The Broad Institute Genomics Platform"/>
            <consortium name="The Broad Institute Genome Sequencing Center for Infectious Disease"/>
            <person name="Wu L."/>
            <person name="Ma J."/>
        </authorList>
    </citation>
    <scope>NUCLEOTIDE SEQUENCE [LARGE SCALE GENOMIC DNA]</scope>
    <source>
        <strain evidence="5">KACC 11904</strain>
    </source>
</reference>
<comment type="caution">
    <text evidence="4">The sequence shown here is derived from an EMBL/GenBank/DDBJ whole genome shotgun (WGS) entry which is preliminary data.</text>
</comment>
<feature type="chain" id="PRO_5045692494" evidence="2">
    <location>
        <begin position="28"/>
        <end position="340"/>
    </location>
</feature>
<accession>A0ABW0K0T7</accession>
<gene>
    <name evidence="4" type="ORF">ACFPOG_00695</name>
</gene>
<keyword evidence="5" id="KW-1185">Reference proteome</keyword>